<evidence type="ECO:0000256" key="1">
    <source>
        <dbReference type="SAM" id="MobiDB-lite"/>
    </source>
</evidence>
<feature type="compositionally biased region" description="Polar residues" evidence="1">
    <location>
        <begin position="98"/>
        <end position="127"/>
    </location>
</feature>
<feature type="region of interest" description="Disordered" evidence="1">
    <location>
        <begin position="72"/>
        <end position="132"/>
    </location>
</feature>
<gene>
    <name evidence="3" type="ORF">CFP56_007131</name>
</gene>
<protein>
    <recommendedName>
        <fullName evidence="2">Zinc knuckle CX2CX4HX4C domain-containing protein</fullName>
    </recommendedName>
</protein>
<evidence type="ECO:0000313" key="3">
    <source>
        <dbReference type="EMBL" id="KAK7847130.1"/>
    </source>
</evidence>
<sequence>MRVRVDLPLDKPLRRGANIVTLEGEKTWVTFRYERLPTFCFQYGWLGHNEKHCQRQPQTSNSAKQYGEWMRAHGNQKGNSEKPKTQNNWGFDEERSGKSSGHSAPATATYSNPGSSLRSRAEIQNDSQIDKGVMPNVADRLEGTASQSIENQGCNSTVPRSENSSRDTQRVNALEGNISDELSLVGLSSSAPHEAQEISSPLKPLLEKTISLVSSKAPSGPSQTKQPKGKVNLKRIARDKGKQAHGSPTNTNKALSEIVLCKTSNIAKGQGVFLEASFISMIPYRPSRNCK</sequence>
<dbReference type="InterPro" id="IPR025836">
    <property type="entry name" value="Zn_knuckle_CX2CX4HX4C"/>
</dbReference>
<dbReference type="InterPro" id="IPR040256">
    <property type="entry name" value="At4g02000-like"/>
</dbReference>
<dbReference type="EMBL" id="PKMF04000146">
    <property type="protein sequence ID" value="KAK7847130.1"/>
    <property type="molecule type" value="Genomic_DNA"/>
</dbReference>
<organism evidence="3 4">
    <name type="scientific">Quercus suber</name>
    <name type="common">Cork oak</name>
    <dbReference type="NCBI Taxonomy" id="58331"/>
    <lineage>
        <taxon>Eukaryota</taxon>
        <taxon>Viridiplantae</taxon>
        <taxon>Streptophyta</taxon>
        <taxon>Embryophyta</taxon>
        <taxon>Tracheophyta</taxon>
        <taxon>Spermatophyta</taxon>
        <taxon>Magnoliopsida</taxon>
        <taxon>eudicotyledons</taxon>
        <taxon>Gunneridae</taxon>
        <taxon>Pentapetalae</taxon>
        <taxon>rosids</taxon>
        <taxon>fabids</taxon>
        <taxon>Fagales</taxon>
        <taxon>Fagaceae</taxon>
        <taxon>Quercus</taxon>
    </lineage>
</organism>
<feature type="region of interest" description="Disordered" evidence="1">
    <location>
        <begin position="144"/>
        <end position="170"/>
    </location>
</feature>
<evidence type="ECO:0000313" key="4">
    <source>
        <dbReference type="Proteomes" id="UP000237347"/>
    </source>
</evidence>
<dbReference type="Proteomes" id="UP000237347">
    <property type="component" value="Unassembled WGS sequence"/>
</dbReference>
<accession>A0AAW0L611</accession>
<keyword evidence="4" id="KW-1185">Reference proteome</keyword>
<evidence type="ECO:0000259" key="2">
    <source>
        <dbReference type="Pfam" id="PF14392"/>
    </source>
</evidence>
<feature type="compositionally biased region" description="Polar residues" evidence="1">
    <location>
        <begin position="144"/>
        <end position="162"/>
    </location>
</feature>
<dbReference type="PANTHER" id="PTHR31286:SF167">
    <property type="entry name" value="OS09G0268800 PROTEIN"/>
    <property type="match status" value="1"/>
</dbReference>
<feature type="domain" description="Zinc knuckle CX2CX4HX4C" evidence="2">
    <location>
        <begin position="10"/>
        <end position="54"/>
    </location>
</feature>
<name>A0AAW0L611_QUESU</name>
<proteinExistence type="predicted"/>
<dbReference type="AlphaFoldDB" id="A0AAW0L611"/>
<dbReference type="PANTHER" id="PTHR31286">
    <property type="entry name" value="GLYCINE-RICH CELL WALL STRUCTURAL PROTEIN 1.8-LIKE"/>
    <property type="match status" value="1"/>
</dbReference>
<dbReference type="Pfam" id="PF14392">
    <property type="entry name" value="zf-CCHC_4"/>
    <property type="match status" value="1"/>
</dbReference>
<reference evidence="3 4" key="1">
    <citation type="journal article" date="2018" name="Sci. Data">
        <title>The draft genome sequence of cork oak.</title>
        <authorList>
            <person name="Ramos A.M."/>
            <person name="Usie A."/>
            <person name="Barbosa P."/>
            <person name="Barros P.M."/>
            <person name="Capote T."/>
            <person name="Chaves I."/>
            <person name="Simoes F."/>
            <person name="Abreu I."/>
            <person name="Carrasquinho I."/>
            <person name="Faro C."/>
            <person name="Guimaraes J.B."/>
            <person name="Mendonca D."/>
            <person name="Nobrega F."/>
            <person name="Rodrigues L."/>
            <person name="Saibo N.J.M."/>
            <person name="Varela M.C."/>
            <person name="Egas C."/>
            <person name="Matos J."/>
            <person name="Miguel C.M."/>
            <person name="Oliveira M.M."/>
            <person name="Ricardo C.P."/>
            <person name="Goncalves S."/>
        </authorList>
    </citation>
    <scope>NUCLEOTIDE SEQUENCE [LARGE SCALE GENOMIC DNA]</scope>
    <source>
        <strain evidence="4">cv. HL8</strain>
    </source>
</reference>
<comment type="caution">
    <text evidence="3">The sequence shown here is derived from an EMBL/GenBank/DDBJ whole genome shotgun (WGS) entry which is preliminary data.</text>
</comment>